<evidence type="ECO:0000313" key="6">
    <source>
        <dbReference type="Proteomes" id="UP000319383"/>
    </source>
</evidence>
<dbReference type="Pfam" id="PF07635">
    <property type="entry name" value="PSCyt1"/>
    <property type="match status" value="1"/>
</dbReference>
<dbReference type="InterPro" id="IPR011444">
    <property type="entry name" value="DUF1549"/>
</dbReference>
<keyword evidence="1" id="KW-0732">Signal</keyword>
<dbReference type="SUPFAM" id="SSF46626">
    <property type="entry name" value="Cytochrome c"/>
    <property type="match status" value="1"/>
</dbReference>
<dbReference type="Proteomes" id="UP000319383">
    <property type="component" value="Chromosome"/>
</dbReference>
<feature type="domain" description="DUF1549" evidence="2">
    <location>
        <begin position="154"/>
        <end position="359"/>
    </location>
</feature>
<dbReference type="Pfam" id="PF07587">
    <property type="entry name" value="PSD1"/>
    <property type="match status" value="1"/>
</dbReference>
<sequence length="1040" mass="115125" precursor="true">MMQRLAGLISWVVLCCGSATQAAEIDFGRDVQPILSDKCYACHGPDAEERQGGDPEAGGLRFDTKKGAFVDLGGYVAIDPGQPESSELVTRITTKDEGLVMPPVDHPKQLTDGEKKTLTEWIRQGAHWKNHWAYTPPVSHPVPEVTDAAPQNFIDNFILARLQTASVKPAPAADKRTLLRRLSFDLTGLPPTVEEMQAFLADDSAEAYEKCVDRLLASPHYGERMAMYWLDLVRYADSVGYHGDQPVSVSPYRDYVIEAFNANMPFDRFTREQLAGDLLPHPTQEQLIASGYNRLGMMSAEGGVQPKEYLAKYAADRVRTAASVWLGSTLGCAECHDHKYDPFTSKDFYRFASFFADIKEKGLYSGGAKTERWGPQVDVPNDRLPGLLKPIDRQLAELQRIIETPTEELAAAQIAWEQQHATAPAWQIVIPASAAALHETKLAVLEDHSLLASGPDSAHNSYTITAKVPLKNITGFRVEVLPDKSLPKNGPGRAGNGNFVLTEFRVSRAIENEAAALPIELKNASATFEQTIGAGKLLDKKWSAAHAVDADAQGPGWGWAILPEVGQENHMVAETAEVIANEGDATFTFVLDQNYASGGHTLGRFRIAATTAPQPLKAGELDPLTQEIRAILAVAAEQRTEEQARQLAAYYRSIAPALAETREKIAALQKQREETVAANTRTTLVTVSVTPREMRVLSRGNWMDDSGEVVQPGVPNFLPQIDSKQRATRIDLANWLTARENPLTARVFVNRLWQRYFGTGISKISDDLGAQGEPPVHPELLDNLALEFVESGWDIKHIIKLIVMSHTYRQSSLMHDDLAEVDPYNRLLARQSRFRLDAEIIRDNALAVSGLLVDKLGGRSVMPYQPEGLYRHLNFPARTYKVDSGENQYRRGVYTHWQRQFLHPAMKAFDAPAREECTAQRPRSNTPLGALVLLNDPSYVEAARAFAAQVIRQGGTKTTDRLHWMMQHALSRNADEQEITVLTDLLQAQRAAYTANPAAAEKLIHTGQSQPPKDIPAPDLAAWTAVTRTVFNLHEFITRN</sequence>
<keyword evidence="6" id="KW-1185">Reference proteome</keyword>
<reference evidence="5 6" key="1">
    <citation type="submission" date="2019-02" db="EMBL/GenBank/DDBJ databases">
        <title>Deep-cultivation of Planctomycetes and their phenomic and genomic characterization uncovers novel biology.</title>
        <authorList>
            <person name="Wiegand S."/>
            <person name="Jogler M."/>
            <person name="Boedeker C."/>
            <person name="Pinto D."/>
            <person name="Vollmers J."/>
            <person name="Rivas-Marin E."/>
            <person name="Kohn T."/>
            <person name="Peeters S.H."/>
            <person name="Heuer A."/>
            <person name="Rast P."/>
            <person name="Oberbeckmann S."/>
            <person name="Bunk B."/>
            <person name="Jeske O."/>
            <person name="Meyerdierks A."/>
            <person name="Storesund J.E."/>
            <person name="Kallscheuer N."/>
            <person name="Luecker S."/>
            <person name="Lage O.M."/>
            <person name="Pohl T."/>
            <person name="Merkel B.J."/>
            <person name="Hornburger P."/>
            <person name="Mueller R.-W."/>
            <person name="Bruemmer F."/>
            <person name="Labrenz M."/>
            <person name="Spormann A.M."/>
            <person name="Op den Camp H."/>
            <person name="Overmann J."/>
            <person name="Amann R."/>
            <person name="Jetten M.S.M."/>
            <person name="Mascher T."/>
            <person name="Medema M.H."/>
            <person name="Devos D.P."/>
            <person name="Kaster A.-K."/>
            <person name="Ovreas L."/>
            <person name="Rohde M."/>
            <person name="Galperin M.Y."/>
            <person name="Jogler C."/>
        </authorList>
    </citation>
    <scope>NUCLEOTIDE SEQUENCE [LARGE SCALE GENOMIC DNA]</scope>
    <source>
        <strain evidence="5 6">Mal52</strain>
    </source>
</reference>
<feature type="domain" description="Cytochrome C Planctomycete-type" evidence="4">
    <location>
        <begin position="39"/>
        <end position="105"/>
    </location>
</feature>
<dbReference type="KEGG" id="sdyn:Mal52_05020"/>
<protein>
    <submittedName>
        <fullName evidence="5">Planctomycete cytochrome C</fullName>
    </submittedName>
</protein>
<evidence type="ECO:0000259" key="4">
    <source>
        <dbReference type="Pfam" id="PF07635"/>
    </source>
</evidence>
<dbReference type="RefSeq" id="WP_145374061.1">
    <property type="nucleotide sequence ID" value="NZ_CP036276.1"/>
</dbReference>
<proteinExistence type="predicted"/>
<accession>A0A517ZHU0</accession>
<feature type="signal peptide" evidence="1">
    <location>
        <begin position="1"/>
        <end position="22"/>
    </location>
</feature>
<dbReference type="GO" id="GO:0020037">
    <property type="term" value="F:heme binding"/>
    <property type="evidence" value="ECO:0007669"/>
    <property type="project" value="InterPro"/>
</dbReference>
<dbReference type="GO" id="GO:0009055">
    <property type="term" value="F:electron transfer activity"/>
    <property type="evidence" value="ECO:0007669"/>
    <property type="project" value="InterPro"/>
</dbReference>
<evidence type="ECO:0000313" key="5">
    <source>
        <dbReference type="EMBL" id="QDU42047.1"/>
    </source>
</evidence>
<dbReference type="AlphaFoldDB" id="A0A517ZHU0"/>
<evidence type="ECO:0000259" key="3">
    <source>
        <dbReference type="Pfam" id="PF07587"/>
    </source>
</evidence>
<name>A0A517ZHU0_9PLAN</name>
<dbReference type="InterPro" id="IPR011429">
    <property type="entry name" value="Cyt_c_Planctomycete-type"/>
</dbReference>
<evidence type="ECO:0000256" key="1">
    <source>
        <dbReference type="SAM" id="SignalP"/>
    </source>
</evidence>
<feature type="chain" id="PRO_5022128061" evidence="1">
    <location>
        <begin position="23"/>
        <end position="1040"/>
    </location>
</feature>
<dbReference type="Pfam" id="PF07583">
    <property type="entry name" value="PSCyt2"/>
    <property type="match status" value="1"/>
</dbReference>
<gene>
    <name evidence="5" type="ORF">Mal52_05020</name>
</gene>
<dbReference type="PANTHER" id="PTHR35889:SF3">
    <property type="entry name" value="F-BOX DOMAIN-CONTAINING PROTEIN"/>
    <property type="match status" value="1"/>
</dbReference>
<dbReference type="EMBL" id="CP036276">
    <property type="protein sequence ID" value="QDU42047.1"/>
    <property type="molecule type" value="Genomic_DNA"/>
</dbReference>
<dbReference type="PANTHER" id="PTHR35889">
    <property type="entry name" value="CYCLOINULO-OLIGOSACCHARIDE FRUCTANOTRANSFERASE-RELATED"/>
    <property type="match status" value="1"/>
</dbReference>
<dbReference type="InterPro" id="IPR022655">
    <property type="entry name" value="DUF1553"/>
</dbReference>
<feature type="domain" description="DUF1553" evidence="3">
    <location>
        <begin position="728"/>
        <end position="985"/>
    </location>
</feature>
<organism evidence="5 6">
    <name type="scientific">Symmachiella dynata</name>
    <dbReference type="NCBI Taxonomy" id="2527995"/>
    <lineage>
        <taxon>Bacteria</taxon>
        <taxon>Pseudomonadati</taxon>
        <taxon>Planctomycetota</taxon>
        <taxon>Planctomycetia</taxon>
        <taxon>Planctomycetales</taxon>
        <taxon>Planctomycetaceae</taxon>
        <taxon>Symmachiella</taxon>
    </lineage>
</organism>
<dbReference type="InterPro" id="IPR036909">
    <property type="entry name" value="Cyt_c-like_dom_sf"/>
</dbReference>
<evidence type="ECO:0000259" key="2">
    <source>
        <dbReference type="Pfam" id="PF07583"/>
    </source>
</evidence>